<protein>
    <submittedName>
        <fullName evidence="2">Uncharacterized protein</fullName>
    </submittedName>
</protein>
<evidence type="ECO:0000313" key="2">
    <source>
        <dbReference type="EMBL" id="SFC72019.1"/>
    </source>
</evidence>
<feature type="chain" id="PRO_5011560495" evidence="1">
    <location>
        <begin position="23"/>
        <end position="258"/>
    </location>
</feature>
<keyword evidence="1" id="KW-0732">Signal</keyword>
<name>A0A1I1LG48_9GAMM</name>
<organism evidence="2 3">
    <name type="scientific">Pseudoalteromonas denitrificans DSM 6059</name>
    <dbReference type="NCBI Taxonomy" id="1123010"/>
    <lineage>
        <taxon>Bacteria</taxon>
        <taxon>Pseudomonadati</taxon>
        <taxon>Pseudomonadota</taxon>
        <taxon>Gammaproteobacteria</taxon>
        <taxon>Alteromonadales</taxon>
        <taxon>Pseudoalteromonadaceae</taxon>
        <taxon>Pseudoalteromonas</taxon>
    </lineage>
</organism>
<dbReference type="RefSeq" id="WP_091983917.1">
    <property type="nucleotide sequence ID" value="NZ_FOLO01000016.1"/>
</dbReference>
<dbReference type="AlphaFoldDB" id="A0A1I1LG48"/>
<feature type="signal peptide" evidence="1">
    <location>
        <begin position="1"/>
        <end position="22"/>
    </location>
</feature>
<reference evidence="2 3" key="1">
    <citation type="submission" date="2016-10" db="EMBL/GenBank/DDBJ databases">
        <authorList>
            <person name="de Groot N.N."/>
        </authorList>
    </citation>
    <scope>NUCLEOTIDE SEQUENCE [LARGE SCALE GENOMIC DNA]</scope>
    <source>
        <strain evidence="2 3">DSM 6059</strain>
    </source>
</reference>
<evidence type="ECO:0000256" key="1">
    <source>
        <dbReference type="SAM" id="SignalP"/>
    </source>
</evidence>
<sequence>MKTYNLSLLAASLFTLSASAQAQYIFDIDGVSVETNYSQGPVSRVATSDRSAQKLGFHIVYNNPESNCEYANLYSREDGTLIANVQVTPSNYSNYVDYAIIFDLPESHFTHGKVLQLGCKDKNNQDVTILHKIPGVPKVTWDATVTPVGNFIYQTQSYSFHDEVSYQGKITVSNGTTESICKSVIDYGQTLNLFHGKSSHSNFYSDVFTTAETFSNTKPVLYQAIECSNSAGSTRMIKQWDLTDEAGITLATEETHYF</sequence>
<gene>
    <name evidence="2" type="ORF">SAMN02745724_02364</name>
</gene>
<accession>A0A1I1LG48</accession>
<dbReference type="Proteomes" id="UP000198862">
    <property type="component" value="Unassembled WGS sequence"/>
</dbReference>
<dbReference type="OrthoDB" id="6309824at2"/>
<dbReference type="EMBL" id="FOLO01000016">
    <property type="protein sequence ID" value="SFC72019.1"/>
    <property type="molecule type" value="Genomic_DNA"/>
</dbReference>
<proteinExistence type="predicted"/>
<keyword evidence="3" id="KW-1185">Reference proteome</keyword>
<evidence type="ECO:0000313" key="3">
    <source>
        <dbReference type="Proteomes" id="UP000198862"/>
    </source>
</evidence>